<reference evidence="1" key="1">
    <citation type="journal article" date="2024" name="Syst. Appl. Microbiol.">
        <title>First single-strain enrichments of Electrothrix cable bacteria, description of E. aestuarii sp. nov. and E. rattekaaiensis sp. nov., and proposal of a cable bacteria taxonomy following the rules of the SeqCode.</title>
        <authorList>
            <person name="Plum-Jensen L.E."/>
            <person name="Schramm A."/>
            <person name="Marshall I.P.G."/>
        </authorList>
    </citation>
    <scope>NUCLEOTIDE SEQUENCE</scope>
    <source>
        <strain evidence="1">Rat1</strain>
    </source>
</reference>
<name>A0AAU8LY82_9BACT</name>
<proteinExistence type="predicted"/>
<evidence type="ECO:0000313" key="1">
    <source>
        <dbReference type="EMBL" id="XCN74182.1"/>
    </source>
</evidence>
<organism evidence="1">
    <name type="scientific">Candidatus Electrothrix aestuarii</name>
    <dbReference type="NCBI Taxonomy" id="3062594"/>
    <lineage>
        <taxon>Bacteria</taxon>
        <taxon>Pseudomonadati</taxon>
        <taxon>Thermodesulfobacteriota</taxon>
        <taxon>Desulfobulbia</taxon>
        <taxon>Desulfobulbales</taxon>
        <taxon>Desulfobulbaceae</taxon>
        <taxon>Candidatus Electrothrix</taxon>
    </lineage>
</organism>
<dbReference type="KEGG" id="eaj:Q3M24_05370"/>
<dbReference type="AlphaFoldDB" id="A0AAU8LY82"/>
<accession>A0AAU8LY82</accession>
<gene>
    <name evidence="1" type="ORF">Q3M24_05370</name>
</gene>
<reference evidence="1" key="2">
    <citation type="submission" date="2024-06" db="EMBL/GenBank/DDBJ databases">
        <authorList>
            <person name="Plum-Jensen L.E."/>
            <person name="Schramm A."/>
            <person name="Marshall I.P.G."/>
        </authorList>
    </citation>
    <scope>NUCLEOTIDE SEQUENCE</scope>
    <source>
        <strain evidence="1">Rat1</strain>
    </source>
</reference>
<protein>
    <submittedName>
        <fullName evidence="1">Uncharacterized protein</fullName>
    </submittedName>
</protein>
<sequence length="60" mass="6897">MELQIGDKVVWLKRIPGGDYVYPVLGKVLGFTEKRVKIEADDDGDIGIRYVQYKNLQKLD</sequence>
<dbReference type="EMBL" id="CP159373">
    <property type="protein sequence ID" value="XCN74182.1"/>
    <property type="molecule type" value="Genomic_DNA"/>
</dbReference>